<dbReference type="Gene3D" id="3.30.450.40">
    <property type="match status" value="1"/>
</dbReference>
<dbReference type="InterPro" id="IPR000014">
    <property type="entry name" value="PAS"/>
</dbReference>
<evidence type="ECO:0000313" key="6">
    <source>
        <dbReference type="Proteomes" id="UP000016540"/>
    </source>
</evidence>
<dbReference type="SUPFAM" id="SSF55781">
    <property type="entry name" value="GAF domain-like"/>
    <property type="match status" value="1"/>
</dbReference>
<dbReference type="OrthoDB" id="9813903at2"/>
<proteinExistence type="predicted"/>
<evidence type="ECO:0000259" key="4">
    <source>
        <dbReference type="PROSITE" id="PS50887"/>
    </source>
</evidence>
<dbReference type="InterPro" id="IPR050469">
    <property type="entry name" value="Diguanylate_Cyclase"/>
</dbReference>
<dbReference type="SUPFAM" id="SSF55073">
    <property type="entry name" value="Nucleotide cyclase"/>
    <property type="match status" value="1"/>
</dbReference>
<dbReference type="InterPro" id="IPR029787">
    <property type="entry name" value="Nucleotide_cyclase"/>
</dbReference>
<dbReference type="PATRIC" id="fig|1318628.3.peg.2893"/>
<dbReference type="CDD" id="cd01949">
    <property type="entry name" value="GGDEF"/>
    <property type="match status" value="1"/>
</dbReference>
<dbReference type="CDD" id="cd00130">
    <property type="entry name" value="PAS"/>
    <property type="match status" value="1"/>
</dbReference>
<dbReference type="PANTHER" id="PTHR45138">
    <property type="entry name" value="REGULATORY COMPONENTS OF SENSORY TRANSDUCTION SYSTEM"/>
    <property type="match status" value="1"/>
</dbReference>
<dbReference type="Gene3D" id="3.30.450.20">
    <property type="entry name" value="PAS domain"/>
    <property type="match status" value="1"/>
</dbReference>
<dbReference type="SMART" id="SM00267">
    <property type="entry name" value="GGDEF"/>
    <property type="match status" value="1"/>
</dbReference>
<protein>
    <recommendedName>
        <fullName evidence="2">diguanylate cyclase</fullName>
        <ecNumber evidence="2">2.7.7.65</ecNumber>
    </recommendedName>
</protein>
<dbReference type="InterPro" id="IPR003018">
    <property type="entry name" value="GAF"/>
</dbReference>
<accession>R8AY26</accession>
<dbReference type="eggNOG" id="COG3706">
    <property type="taxonomic scope" value="Bacteria"/>
</dbReference>
<comment type="cofactor">
    <cofactor evidence="1">
        <name>Mg(2+)</name>
        <dbReference type="ChEBI" id="CHEBI:18420"/>
    </cofactor>
</comment>
<dbReference type="FunFam" id="3.30.70.270:FF:000001">
    <property type="entry name" value="Diguanylate cyclase domain protein"/>
    <property type="match status" value="1"/>
</dbReference>
<evidence type="ECO:0000256" key="1">
    <source>
        <dbReference type="ARBA" id="ARBA00001946"/>
    </source>
</evidence>
<evidence type="ECO:0000256" key="3">
    <source>
        <dbReference type="ARBA" id="ARBA00034247"/>
    </source>
</evidence>
<dbReference type="InterPro" id="IPR029016">
    <property type="entry name" value="GAF-like_dom_sf"/>
</dbReference>
<dbReference type="InterPro" id="IPR043128">
    <property type="entry name" value="Rev_trsase/Diguanyl_cyclase"/>
</dbReference>
<dbReference type="GO" id="GO:0052621">
    <property type="term" value="F:diguanylate cyclase activity"/>
    <property type="evidence" value="ECO:0007669"/>
    <property type="project" value="UniProtKB-EC"/>
</dbReference>
<dbReference type="InterPro" id="IPR013655">
    <property type="entry name" value="PAS_fold_3"/>
</dbReference>
<dbReference type="STRING" id="1318628.MARLIPOL_14485"/>
<dbReference type="EC" id="2.7.7.65" evidence="2"/>
<dbReference type="AlphaFoldDB" id="R8AY26"/>
<keyword evidence="6" id="KW-1185">Reference proteome</keyword>
<dbReference type="eggNOG" id="COG2203">
    <property type="taxonomic scope" value="Bacteria"/>
</dbReference>
<dbReference type="SMART" id="SM00065">
    <property type="entry name" value="GAF"/>
    <property type="match status" value="1"/>
</dbReference>
<dbReference type="InterPro" id="IPR000160">
    <property type="entry name" value="GGDEF_dom"/>
</dbReference>
<dbReference type="PROSITE" id="PS50887">
    <property type="entry name" value="GGDEF"/>
    <property type="match status" value="1"/>
</dbReference>
<sequence>MHDQQDSDGPGQDSQTFYNKLITSVPGILYTFWASADGSKQRFPYVSQRVNDWFGLEPEALQKSADGLFGIVHPDDLAGILESIQTSALDLTVWKHCARLKLTSGEYQWFEGYSVPERLSDGSILWYGQFHNIQQYKELEQTLRESEAEHSYQAAFQKLIADLSKEFINLHFGTIDECINELLKKIGQFFGVDRAYLFSFLDNYQYMTSTHEWVRPGSPPQIGSQQNVYIGGYPWWQEQIIGMVNDDKVVFVPDASVLPDLATGDRELLMRRGVCSMFVVPVKVRGRVTGFFGVDSLRQRRWREDQGDLLIVVSGLLSGVLERHNLEQKLLSQSIRDPLTGLHNRRYLMPRLYEMLGRAARNQETFAVAMFDIDHFKQINDSLGHLAGDYVLTEIAGILEQQTRGMDVVARFGGEEFVVAYSLEQSDDVGRMVARILQAVRDHNFRYESFPIEVTVSAGIAAVTDLPKIPSSPDPVIGKADRYLYLAKQAGRDCFVDASGTYRI</sequence>
<dbReference type="GO" id="GO:1902201">
    <property type="term" value="P:negative regulation of bacterial-type flagellum-dependent cell motility"/>
    <property type="evidence" value="ECO:0007669"/>
    <property type="project" value="TreeGrafter"/>
</dbReference>
<comment type="catalytic activity">
    <reaction evidence="3">
        <text>2 GTP = 3',3'-c-di-GMP + 2 diphosphate</text>
        <dbReference type="Rhea" id="RHEA:24898"/>
        <dbReference type="ChEBI" id="CHEBI:33019"/>
        <dbReference type="ChEBI" id="CHEBI:37565"/>
        <dbReference type="ChEBI" id="CHEBI:58805"/>
        <dbReference type="EC" id="2.7.7.65"/>
    </reaction>
</comment>
<dbReference type="GO" id="GO:0005886">
    <property type="term" value="C:plasma membrane"/>
    <property type="evidence" value="ECO:0007669"/>
    <property type="project" value="TreeGrafter"/>
</dbReference>
<dbReference type="RefSeq" id="WP_012139038.1">
    <property type="nucleotide sequence ID" value="NZ_KE007327.1"/>
</dbReference>
<dbReference type="Gene3D" id="3.30.70.270">
    <property type="match status" value="1"/>
</dbReference>
<dbReference type="Pfam" id="PF08447">
    <property type="entry name" value="PAS_3"/>
    <property type="match status" value="1"/>
</dbReference>
<reference evidence="5 6" key="1">
    <citation type="journal article" date="2013" name="Genome Announc.">
        <title>Draft Genome Sequence of the Moderately Halophilic Bacterium Marinobacter lipolyticus Strain SM19.</title>
        <authorList>
            <person name="Papke R.T."/>
            <person name="de la Haba R.R."/>
            <person name="Infante-Dominguez C."/>
            <person name="Perez D."/>
            <person name="Sanchez-Porro C."/>
            <person name="Lapierre P."/>
            <person name="Ventosa A."/>
        </authorList>
    </citation>
    <scope>NUCLEOTIDE SEQUENCE [LARGE SCALE GENOMIC DNA]</scope>
    <source>
        <strain evidence="5 6">SM19</strain>
    </source>
</reference>
<dbReference type="PANTHER" id="PTHR45138:SF9">
    <property type="entry name" value="DIGUANYLATE CYCLASE DGCM-RELATED"/>
    <property type="match status" value="1"/>
</dbReference>
<dbReference type="Proteomes" id="UP000016540">
    <property type="component" value="Unassembled WGS sequence"/>
</dbReference>
<dbReference type="SUPFAM" id="SSF55785">
    <property type="entry name" value="PYP-like sensor domain (PAS domain)"/>
    <property type="match status" value="1"/>
</dbReference>
<feature type="domain" description="GGDEF" evidence="4">
    <location>
        <begin position="364"/>
        <end position="500"/>
    </location>
</feature>
<comment type="caution">
    <text evidence="5">The sequence shown here is derived from an EMBL/GenBank/DDBJ whole genome shotgun (WGS) entry which is preliminary data.</text>
</comment>
<dbReference type="InterPro" id="IPR035965">
    <property type="entry name" value="PAS-like_dom_sf"/>
</dbReference>
<name>R8AY26_9GAMM</name>
<dbReference type="GO" id="GO:0043709">
    <property type="term" value="P:cell adhesion involved in single-species biofilm formation"/>
    <property type="evidence" value="ECO:0007669"/>
    <property type="project" value="TreeGrafter"/>
</dbReference>
<gene>
    <name evidence="5" type="ORF">MARLIPOL_14485</name>
</gene>
<organism evidence="5 6">
    <name type="scientific">Marinobacter lipolyticus SM19</name>
    <dbReference type="NCBI Taxonomy" id="1318628"/>
    <lineage>
        <taxon>Bacteria</taxon>
        <taxon>Pseudomonadati</taxon>
        <taxon>Pseudomonadota</taxon>
        <taxon>Gammaproteobacteria</taxon>
        <taxon>Pseudomonadales</taxon>
        <taxon>Marinobacteraceae</taxon>
        <taxon>Marinobacter</taxon>
    </lineage>
</organism>
<evidence type="ECO:0000313" key="5">
    <source>
        <dbReference type="EMBL" id="EON91238.1"/>
    </source>
</evidence>
<dbReference type="EMBL" id="ASAD01000017">
    <property type="protein sequence ID" value="EON91238.1"/>
    <property type="molecule type" value="Genomic_DNA"/>
</dbReference>
<dbReference type="Pfam" id="PF00990">
    <property type="entry name" value="GGDEF"/>
    <property type="match status" value="1"/>
</dbReference>
<dbReference type="HOGENOM" id="CLU_540577_0_0_6"/>
<evidence type="ECO:0000256" key="2">
    <source>
        <dbReference type="ARBA" id="ARBA00012528"/>
    </source>
</evidence>
<dbReference type="NCBIfam" id="TIGR00254">
    <property type="entry name" value="GGDEF"/>
    <property type="match status" value="1"/>
</dbReference>
<dbReference type="Pfam" id="PF01590">
    <property type="entry name" value="GAF"/>
    <property type="match status" value="1"/>
</dbReference>